<feature type="domain" description="BON" evidence="3">
    <location>
        <begin position="155"/>
        <end position="223"/>
    </location>
</feature>
<evidence type="ECO:0000313" key="5">
    <source>
        <dbReference type="EMBL" id="ENN85269.1"/>
    </source>
</evidence>
<proteinExistence type="predicted"/>
<name>N6TXX3_9HYPH</name>
<dbReference type="InterPro" id="IPR017080">
    <property type="entry name" value="UCP036990_CBS_BON"/>
</dbReference>
<dbReference type="Pfam" id="PF04972">
    <property type="entry name" value="BON"/>
    <property type="match status" value="1"/>
</dbReference>
<dbReference type="OrthoDB" id="9783590at2"/>
<dbReference type="SUPFAM" id="SSF54631">
    <property type="entry name" value="CBS-domain pair"/>
    <property type="match status" value="1"/>
</dbReference>
<accession>N6TXX3</accession>
<dbReference type="PROSITE" id="PS51371">
    <property type="entry name" value="CBS"/>
    <property type="match status" value="2"/>
</dbReference>
<dbReference type="InterPro" id="IPR046342">
    <property type="entry name" value="CBS_dom_sf"/>
</dbReference>
<dbReference type="InterPro" id="IPR000644">
    <property type="entry name" value="CBS_dom"/>
</dbReference>
<dbReference type="Gene3D" id="3.30.1340.30">
    <property type="match status" value="1"/>
</dbReference>
<keyword evidence="1 2" id="KW-0129">CBS domain</keyword>
<evidence type="ECO:0000259" key="4">
    <source>
        <dbReference type="PROSITE" id="PS51371"/>
    </source>
</evidence>
<dbReference type="RefSeq" id="WP_004125165.1">
    <property type="nucleotide sequence ID" value="NZ_AQHN01000084.1"/>
</dbReference>
<feature type="domain" description="CBS" evidence="4">
    <location>
        <begin position="94"/>
        <end position="149"/>
    </location>
</feature>
<dbReference type="InterPro" id="IPR051257">
    <property type="entry name" value="Diverse_CBS-Domain"/>
</dbReference>
<reference evidence="5 6" key="1">
    <citation type="journal article" date="2012" name="BMC Genomics">
        <title>Genomic basis of broad host range and environmental adaptability of Rhizobium tropici CIAT 899 and Rhizobium sp. PRF 81 which are used in inoculants for common bean (Phaseolus vulgaris L.).</title>
        <authorList>
            <person name="Ormeno-Orrillo E."/>
            <person name="Menna P."/>
            <person name="Almeida L.G."/>
            <person name="Ollero F.J."/>
            <person name="Nicolas M.F."/>
            <person name="Pains Rodrigues E."/>
            <person name="Shigueyoshi Nakatani A."/>
            <person name="Silva Batista J.S."/>
            <person name="Oliveira Chueire L.M."/>
            <person name="Souza R.C."/>
            <person name="Ribeiro Vasconcelos A.T."/>
            <person name="Megias M."/>
            <person name="Hungria M."/>
            <person name="Martinez-Romero E."/>
        </authorList>
    </citation>
    <scope>NUCLEOTIDE SEQUENCE [LARGE SCALE GENOMIC DNA]</scope>
    <source>
        <strain evidence="5 6">PRF 81</strain>
    </source>
</reference>
<dbReference type="AlphaFoldDB" id="N6TXX3"/>
<dbReference type="Proteomes" id="UP000012429">
    <property type="component" value="Unassembled WGS sequence"/>
</dbReference>
<evidence type="ECO:0000256" key="2">
    <source>
        <dbReference type="PROSITE-ProRule" id="PRU00703"/>
    </source>
</evidence>
<dbReference type="SMART" id="SM00116">
    <property type="entry name" value="CBS"/>
    <property type="match status" value="2"/>
</dbReference>
<dbReference type="STRING" id="363754.RHSP_54433"/>
<dbReference type="InterPro" id="IPR007055">
    <property type="entry name" value="BON_dom"/>
</dbReference>
<evidence type="ECO:0000256" key="1">
    <source>
        <dbReference type="ARBA" id="ARBA00023122"/>
    </source>
</evidence>
<protein>
    <recommendedName>
        <fullName evidence="7">CBS domain-containing protein</fullName>
    </recommendedName>
</protein>
<dbReference type="Pfam" id="PF00571">
    <property type="entry name" value="CBS"/>
    <property type="match status" value="2"/>
</dbReference>
<evidence type="ECO:0000259" key="3">
    <source>
        <dbReference type="PROSITE" id="PS50914"/>
    </source>
</evidence>
<dbReference type="Gene3D" id="3.10.580.10">
    <property type="entry name" value="CBS-domain"/>
    <property type="match status" value="1"/>
</dbReference>
<comment type="caution">
    <text evidence="5">The sequence shown here is derived from an EMBL/GenBank/DDBJ whole genome shotgun (WGS) entry which is preliminary data.</text>
</comment>
<organism evidence="5 6">
    <name type="scientific">Rhizobium freirei PRF 81</name>
    <dbReference type="NCBI Taxonomy" id="363754"/>
    <lineage>
        <taxon>Bacteria</taxon>
        <taxon>Pseudomonadati</taxon>
        <taxon>Pseudomonadota</taxon>
        <taxon>Alphaproteobacteria</taxon>
        <taxon>Hyphomicrobiales</taxon>
        <taxon>Rhizobiaceae</taxon>
        <taxon>Rhizobium/Agrobacterium group</taxon>
        <taxon>Rhizobium</taxon>
    </lineage>
</organism>
<dbReference type="CDD" id="cd04586">
    <property type="entry name" value="CBS_pair_BON_assoc"/>
    <property type="match status" value="1"/>
</dbReference>
<dbReference type="EMBL" id="AQHN01000084">
    <property type="protein sequence ID" value="ENN85269.1"/>
    <property type="molecule type" value="Genomic_DNA"/>
</dbReference>
<feature type="domain" description="CBS" evidence="4">
    <location>
        <begin position="7"/>
        <end position="65"/>
    </location>
</feature>
<evidence type="ECO:0008006" key="7">
    <source>
        <dbReference type="Google" id="ProtNLM"/>
    </source>
</evidence>
<keyword evidence="6" id="KW-1185">Reference proteome</keyword>
<gene>
    <name evidence="5" type="ORF">RHSP_54433</name>
</gene>
<dbReference type="PATRIC" id="fig|363754.4.peg.5350"/>
<evidence type="ECO:0000313" key="6">
    <source>
        <dbReference type="Proteomes" id="UP000012429"/>
    </source>
</evidence>
<dbReference type="PANTHER" id="PTHR43080:SF26">
    <property type="entry name" value="REGULATORY PROTEIN"/>
    <property type="match status" value="1"/>
</dbReference>
<dbReference type="PIRSF" id="PIRSF036990">
    <property type="entry name" value="UCP036990_CBS_BON"/>
    <property type="match status" value="1"/>
</dbReference>
<dbReference type="PROSITE" id="PS50914">
    <property type="entry name" value="BON"/>
    <property type="match status" value="1"/>
</dbReference>
<dbReference type="PANTHER" id="PTHR43080">
    <property type="entry name" value="CBS DOMAIN-CONTAINING PROTEIN CBSX3, MITOCHONDRIAL"/>
    <property type="match status" value="1"/>
</dbReference>
<sequence length="233" mass="25093">MLIQDIMTPAPVTVKMSAPIAEAAKLLLDKHLSGLPVVDGKGVVVGIISEGDFLRRGELKTERQRSALLEFFVSPGRLAQEYAHANGRLVEEVMTSPVKTISPFSSISEAVDVMERESIKRLPVVDGGKLVGIVTRSDLLRALAGILATTAEPCGDAEIEARIADELGKRSWSENGFIHVNVRDGIAELSGSIFDERERLAAKVLAENVPGVKAVTDHLTWIDPYSGIAISMP</sequence>